<sequence length="60" mass="6941">MVRQTHLPALYALQMYVSTGSAARPACRDPRFRGLCLAMWGPWPKRRDGVLWAKRRRLGD</sequence>
<protein>
    <submittedName>
        <fullName evidence="1">ARAD1D31680p</fullName>
    </submittedName>
</protein>
<reference evidence="1" key="2">
    <citation type="submission" date="2014-06" db="EMBL/GenBank/DDBJ databases">
        <title>The complete genome of Blastobotrys (Arxula) adeninivorans LS3 - a yeast of biotechnological interest.</title>
        <authorList>
            <person name="Kunze G."/>
            <person name="Gaillardin C."/>
            <person name="Czernicka M."/>
            <person name="Durrens P."/>
            <person name="Martin T."/>
            <person name="Boer E."/>
            <person name="Gabaldon T."/>
            <person name="Cruz J."/>
            <person name="Talla E."/>
            <person name="Marck C."/>
            <person name="Goffeau A."/>
            <person name="Barbe V."/>
            <person name="Baret P."/>
            <person name="Baronian K."/>
            <person name="Beier S."/>
            <person name="Bleykasten C."/>
            <person name="Bode R."/>
            <person name="Casaregola S."/>
            <person name="Despons L."/>
            <person name="Fairhead C."/>
            <person name="Giersberg M."/>
            <person name="Gierski P."/>
            <person name="Hahnel U."/>
            <person name="Hartmann A."/>
            <person name="Jankowska D."/>
            <person name="Jubin C."/>
            <person name="Jung P."/>
            <person name="Lafontaine I."/>
            <person name="Leh-Louis V."/>
            <person name="Lemaire M."/>
            <person name="Marcet-Houben M."/>
            <person name="Mascher M."/>
            <person name="Morel G."/>
            <person name="Richard G.-F."/>
            <person name="Riechen J."/>
            <person name="Sacerdot C."/>
            <person name="Sarkar A."/>
            <person name="Savel G."/>
            <person name="Schacherer J."/>
            <person name="Sherman D."/>
            <person name="Straub M.-L."/>
            <person name="Stein N."/>
            <person name="Thierry A."/>
            <person name="Trautwein-Schult A."/>
            <person name="Westhof E."/>
            <person name="Worch S."/>
            <person name="Dujon B."/>
            <person name="Souciet J.-L."/>
            <person name="Wincker P."/>
            <person name="Scholz U."/>
            <person name="Neuveglise N."/>
        </authorList>
    </citation>
    <scope>NUCLEOTIDE SEQUENCE</scope>
    <source>
        <strain evidence="1">LS3</strain>
    </source>
</reference>
<gene>
    <name evidence="1" type="ORF">GNLVRS02_ARAD1D31680g</name>
</gene>
<dbReference type="EMBL" id="HG937694">
    <property type="protein sequence ID" value="CDP38304.1"/>
    <property type="molecule type" value="Genomic_DNA"/>
</dbReference>
<accession>A0A060TBY5</accession>
<name>A0A060TBY5_BLAAD</name>
<dbReference type="AlphaFoldDB" id="A0A060TBY5"/>
<reference evidence="1" key="1">
    <citation type="submission" date="2014-02" db="EMBL/GenBank/DDBJ databases">
        <authorList>
            <person name="Genoscope - CEA"/>
        </authorList>
    </citation>
    <scope>NUCLEOTIDE SEQUENCE</scope>
    <source>
        <strain evidence="1">LS3</strain>
    </source>
</reference>
<organism evidence="1">
    <name type="scientific">Blastobotrys adeninivorans</name>
    <name type="common">Yeast</name>
    <name type="synonym">Arxula adeninivorans</name>
    <dbReference type="NCBI Taxonomy" id="409370"/>
    <lineage>
        <taxon>Eukaryota</taxon>
        <taxon>Fungi</taxon>
        <taxon>Dikarya</taxon>
        <taxon>Ascomycota</taxon>
        <taxon>Saccharomycotina</taxon>
        <taxon>Dipodascomycetes</taxon>
        <taxon>Dipodascales</taxon>
        <taxon>Trichomonascaceae</taxon>
        <taxon>Blastobotrys</taxon>
    </lineage>
</organism>
<proteinExistence type="predicted"/>
<evidence type="ECO:0000313" key="1">
    <source>
        <dbReference type="EMBL" id="CDP38304.1"/>
    </source>
</evidence>